<evidence type="ECO:0000313" key="3">
    <source>
        <dbReference type="Proteomes" id="UP001287356"/>
    </source>
</evidence>
<keyword evidence="1" id="KW-0472">Membrane</keyword>
<sequence>MDTNGSNQSSMMNGRIYWGHTTTTGTKRGEAGFLHLRKSHIPLTGTRAPYIGGTQQHRRHNLAQKKANLVIPDLTTGGQRGRKGIYASRITCPGISHEFYHACTASFHGRGYKYLILLGIWLSFSFWPACLGGGMMKSGRRWHWLCLKTF</sequence>
<evidence type="ECO:0000313" key="2">
    <source>
        <dbReference type="EMBL" id="KAK3367087.1"/>
    </source>
</evidence>
<organism evidence="2 3">
    <name type="scientific">Lasiosphaeria ovina</name>
    <dbReference type="NCBI Taxonomy" id="92902"/>
    <lineage>
        <taxon>Eukaryota</taxon>
        <taxon>Fungi</taxon>
        <taxon>Dikarya</taxon>
        <taxon>Ascomycota</taxon>
        <taxon>Pezizomycotina</taxon>
        <taxon>Sordariomycetes</taxon>
        <taxon>Sordariomycetidae</taxon>
        <taxon>Sordariales</taxon>
        <taxon>Lasiosphaeriaceae</taxon>
        <taxon>Lasiosphaeria</taxon>
    </lineage>
</organism>
<name>A0AAE0JZW6_9PEZI</name>
<comment type="caution">
    <text evidence="2">The sequence shown here is derived from an EMBL/GenBank/DDBJ whole genome shotgun (WGS) entry which is preliminary data.</text>
</comment>
<dbReference type="Proteomes" id="UP001287356">
    <property type="component" value="Unassembled WGS sequence"/>
</dbReference>
<proteinExistence type="predicted"/>
<accession>A0AAE0JZW6</accession>
<reference evidence="2" key="1">
    <citation type="journal article" date="2023" name="Mol. Phylogenet. Evol.">
        <title>Genome-scale phylogeny and comparative genomics of the fungal order Sordariales.</title>
        <authorList>
            <person name="Hensen N."/>
            <person name="Bonometti L."/>
            <person name="Westerberg I."/>
            <person name="Brannstrom I.O."/>
            <person name="Guillou S."/>
            <person name="Cros-Aarteil S."/>
            <person name="Calhoun S."/>
            <person name="Haridas S."/>
            <person name="Kuo A."/>
            <person name="Mondo S."/>
            <person name="Pangilinan J."/>
            <person name="Riley R."/>
            <person name="LaButti K."/>
            <person name="Andreopoulos B."/>
            <person name="Lipzen A."/>
            <person name="Chen C."/>
            <person name="Yan M."/>
            <person name="Daum C."/>
            <person name="Ng V."/>
            <person name="Clum A."/>
            <person name="Steindorff A."/>
            <person name="Ohm R.A."/>
            <person name="Martin F."/>
            <person name="Silar P."/>
            <person name="Natvig D.O."/>
            <person name="Lalanne C."/>
            <person name="Gautier V."/>
            <person name="Ament-Velasquez S.L."/>
            <person name="Kruys A."/>
            <person name="Hutchinson M.I."/>
            <person name="Powell A.J."/>
            <person name="Barry K."/>
            <person name="Miller A.N."/>
            <person name="Grigoriev I.V."/>
            <person name="Debuchy R."/>
            <person name="Gladieux P."/>
            <person name="Hiltunen Thoren M."/>
            <person name="Johannesson H."/>
        </authorList>
    </citation>
    <scope>NUCLEOTIDE SEQUENCE</scope>
    <source>
        <strain evidence="2">CBS 958.72</strain>
    </source>
</reference>
<keyword evidence="1" id="KW-1133">Transmembrane helix</keyword>
<gene>
    <name evidence="2" type="ORF">B0T24DRAFT_380534</name>
</gene>
<dbReference type="AlphaFoldDB" id="A0AAE0JZW6"/>
<feature type="transmembrane region" description="Helical" evidence="1">
    <location>
        <begin position="114"/>
        <end position="135"/>
    </location>
</feature>
<keyword evidence="1" id="KW-0812">Transmembrane</keyword>
<evidence type="ECO:0000256" key="1">
    <source>
        <dbReference type="SAM" id="Phobius"/>
    </source>
</evidence>
<protein>
    <submittedName>
        <fullName evidence="2">Uncharacterized protein</fullName>
    </submittedName>
</protein>
<reference evidence="2" key="2">
    <citation type="submission" date="2023-06" db="EMBL/GenBank/DDBJ databases">
        <authorList>
            <consortium name="Lawrence Berkeley National Laboratory"/>
            <person name="Haridas S."/>
            <person name="Hensen N."/>
            <person name="Bonometti L."/>
            <person name="Westerberg I."/>
            <person name="Brannstrom I.O."/>
            <person name="Guillou S."/>
            <person name="Cros-Aarteil S."/>
            <person name="Calhoun S."/>
            <person name="Kuo A."/>
            <person name="Mondo S."/>
            <person name="Pangilinan J."/>
            <person name="Riley R."/>
            <person name="Labutti K."/>
            <person name="Andreopoulos B."/>
            <person name="Lipzen A."/>
            <person name="Chen C."/>
            <person name="Yanf M."/>
            <person name="Daum C."/>
            <person name="Ng V."/>
            <person name="Clum A."/>
            <person name="Steindorff A."/>
            <person name="Ohm R."/>
            <person name="Martin F."/>
            <person name="Silar P."/>
            <person name="Natvig D."/>
            <person name="Lalanne C."/>
            <person name="Gautier V."/>
            <person name="Ament-Velasquez S.L."/>
            <person name="Kruys A."/>
            <person name="Hutchinson M.I."/>
            <person name="Powell A.J."/>
            <person name="Barry K."/>
            <person name="Miller A.N."/>
            <person name="Grigoriev I.V."/>
            <person name="Debuchy R."/>
            <person name="Gladieux P."/>
            <person name="Thoren M.H."/>
            <person name="Johannesson H."/>
        </authorList>
    </citation>
    <scope>NUCLEOTIDE SEQUENCE</scope>
    <source>
        <strain evidence="2">CBS 958.72</strain>
    </source>
</reference>
<keyword evidence="3" id="KW-1185">Reference proteome</keyword>
<dbReference type="EMBL" id="JAULSN010000007">
    <property type="protein sequence ID" value="KAK3367087.1"/>
    <property type="molecule type" value="Genomic_DNA"/>
</dbReference>